<dbReference type="EMBL" id="PGOL01000754">
    <property type="protein sequence ID" value="PKI65393.1"/>
    <property type="molecule type" value="Genomic_DNA"/>
</dbReference>
<proteinExistence type="predicted"/>
<evidence type="ECO:0000313" key="3">
    <source>
        <dbReference type="Proteomes" id="UP000233551"/>
    </source>
</evidence>
<protein>
    <submittedName>
        <fullName evidence="2">Uncharacterized protein</fullName>
    </submittedName>
</protein>
<gene>
    <name evidence="2" type="ORF">CRG98_014209</name>
</gene>
<keyword evidence="3" id="KW-1185">Reference proteome</keyword>
<evidence type="ECO:0000313" key="2">
    <source>
        <dbReference type="EMBL" id="PKI65393.1"/>
    </source>
</evidence>
<reference evidence="2 3" key="1">
    <citation type="submission" date="2017-11" db="EMBL/GenBank/DDBJ databases">
        <title>De-novo sequencing of pomegranate (Punica granatum L.) genome.</title>
        <authorList>
            <person name="Akparov Z."/>
            <person name="Amiraslanov A."/>
            <person name="Hajiyeva S."/>
            <person name="Abbasov M."/>
            <person name="Kaur K."/>
            <person name="Hamwieh A."/>
            <person name="Solovyev V."/>
            <person name="Salamov A."/>
            <person name="Braich B."/>
            <person name="Kosarev P."/>
            <person name="Mahmoud A."/>
            <person name="Hajiyev E."/>
            <person name="Babayeva S."/>
            <person name="Izzatullayeva V."/>
            <person name="Mammadov A."/>
            <person name="Mammadov A."/>
            <person name="Sharifova S."/>
            <person name="Ojaghi J."/>
            <person name="Eynullazada K."/>
            <person name="Bayramov B."/>
            <person name="Abdulazimova A."/>
            <person name="Shahmuradov I."/>
        </authorList>
    </citation>
    <scope>NUCLEOTIDE SEQUENCE [LARGE SCALE GENOMIC DNA]</scope>
    <source>
        <strain evidence="3">cv. AG2017</strain>
        <tissue evidence="2">Leaf</tissue>
    </source>
</reference>
<sequence length="185" mass="21222">MWDCARSRTMPNFERNMELLKAINEEAWKYLGNFPAKSWTKAAFRSFGEDHWEKQSLDPVLRPNYSRVGGRPKMKRSKGNDISQDPYMAKRMYMKIRCGKYGQPSHNRRICKGTTVKDKGNKKVPEASTSLTANDPMKKKKKRVRNVAESATNIVLDVPVMKKRTRESADIVRLLGSNVLKVALS</sequence>
<dbReference type="AlphaFoldDB" id="A0A2I0KB60"/>
<feature type="region of interest" description="Disordered" evidence="1">
    <location>
        <begin position="63"/>
        <end position="83"/>
    </location>
</feature>
<name>A0A2I0KB60_PUNGR</name>
<dbReference type="Proteomes" id="UP000233551">
    <property type="component" value="Unassembled WGS sequence"/>
</dbReference>
<organism evidence="2 3">
    <name type="scientific">Punica granatum</name>
    <name type="common">Pomegranate</name>
    <dbReference type="NCBI Taxonomy" id="22663"/>
    <lineage>
        <taxon>Eukaryota</taxon>
        <taxon>Viridiplantae</taxon>
        <taxon>Streptophyta</taxon>
        <taxon>Embryophyta</taxon>
        <taxon>Tracheophyta</taxon>
        <taxon>Spermatophyta</taxon>
        <taxon>Magnoliopsida</taxon>
        <taxon>eudicotyledons</taxon>
        <taxon>Gunneridae</taxon>
        <taxon>Pentapetalae</taxon>
        <taxon>rosids</taxon>
        <taxon>malvids</taxon>
        <taxon>Myrtales</taxon>
        <taxon>Lythraceae</taxon>
        <taxon>Punica</taxon>
    </lineage>
</organism>
<accession>A0A2I0KB60</accession>
<comment type="caution">
    <text evidence="2">The sequence shown here is derived from an EMBL/GenBank/DDBJ whole genome shotgun (WGS) entry which is preliminary data.</text>
</comment>
<evidence type="ECO:0000256" key="1">
    <source>
        <dbReference type="SAM" id="MobiDB-lite"/>
    </source>
</evidence>